<keyword evidence="3" id="KW-1185">Reference proteome</keyword>
<dbReference type="EMBL" id="JAGTJQ010000001">
    <property type="protein sequence ID" value="KAH7041175.1"/>
    <property type="molecule type" value="Genomic_DNA"/>
</dbReference>
<gene>
    <name evidence="2" type="ORF">B0I36DRAFT_312290</name>
</gene>
<evidence type="ECO:0008006" key="4">
    <source>
        <dbReference type="Google" id="ProtNLM"/>
    </source>
</evidence>
<organism evidence="2 3">
    <name type="scientific">Microdochium trichocladiopsis</name>
    <dbReference type="NCBI Taxonomy" id="1682393"/>
    <lineage>
        <taxon>Eukaryota</taxon>
        <taxon>Fungi</taxon>
        <taxon>Dikarya</taxon>
        <taxon>Ascomycota</taxon>
        <taxon>Pezizomycotina</taxon>
        <taxon>Sordariomycetes</taxon>
        <taxon>Xylariomycetidae</taxon>
        <taxon>Xylariales</taxon>
        <taxon>Microdochiaceae</taxon>
        <taxon>Microdochium</taxon>
    </lineage>
</organism>
<dbReference type="AlphaFoldDB" id="A0A9P9BX34"/>
<dbReference type="GeneID" id="70182034"/>
<protein>
    <recommendedName>
        <fullName evidence="4">BZIP domain-containing protein</fullName>
    </recommendedName>
</protein>
<name>A0A9P9BX34_9PEZI</name>
<evidence type="ECO:0000313" key="3">
    <source>
        <dbReference type="Proteomes" id="UP000756346"/>
    </source>
</evidence>
<feature type="compositionally biased region" description="Polar residues" evidence="1">
    <location>
        <begin position="67"/>
        <end position="83"/>
    </location>
</feature>
<proteinExistence type="predicted"/>
<dbReference type="RefSeq" id="XP_046019230.1">
    <property type="nucleotide sequence ID" value="XM_046152488.1"/>
</dbReference>
<evidence type="ECO:0000313" key="2">
    <source>
        <dbReference type="EMBL" id="KAH7041175.1"/>
    </source>
</evidence>
<feature type="region of interest" description="Disordered" evidence="1">
    <location>
        <begin position="1"/>
        <end position="84"/>
    </location>
</feature>
<dbReference type="Proteomes" id="UP000756346">
    <property type="component" value="Unassembled WGS sequence"/>
</dbReference>
<evidence type="ECO:0000256" key="1">
    <source>
        <dbReference type="SAM" id="MobiDB-lite"/>
    </source>
</evidence>
<sequence>MSGTLRDLTRSLKAGTPPKPEAEEAKPSMDGYTATYEDRRKLQNRLAQRRYRSKLRQGQEPALAYDASSSPAHTGSNGSNGTQEHNEAMFLDYLDTLDHNMDGQSNCEITDTGPNLSYHMYNNSGGGVAPEEQPDLAHLYAAPGQQQSAAFQTGLQAMRATCVAETQSYRGPLAEPVATRAEECLSIRRRPHAEVMVAPGSGGPTRVCRTEERPGHGVAGTTMYQARLHDKASSAFWELEKLYRYSVDVGLLRADPEFVQGMRSMQDRFRALMTVDCEGGHGN</sequence>
<comment type="caution">
    <text evidence="2">The sequence shown here is derived from an EMBL/GenBank/DDBJ whole genome shotgun (WGS) entry which is preliminary data.</text>
</comment>
<reference evidence="2" key="1">
    <citation type="journal article" date="2021" name="Nat. Commun.">
        <title>Genetic determinants of endophytism in the Arabidopsis root mycobiome.</title>
        <authorList>
            <person name="Mesny F."/>
            <person name="Miyauchi S."/>
            <person name="Thiergart T."/>
            <person name="Pickel B."/>
            <person name="Atanasova L."/>
            <person name="Karlsson M."/>
            <person name="Huettel B."/>
            <person name="Barry K.W."/>
            <person name="Haridas S."/>
            <person name="Chen C."/>
            <person name="Bauer D."/>
            <person name="Andreopoulos W."/>
            <person name="Pangilinan J."/>
            <person name="LaButti K."/>
            <person name="Riley R."/>
            <person name="Lipzen A."/>
            <person name="Clum A."/>
            <person name="Drula E."/>
            <person name="Henrissat B."/>
            <person name="Kohler A."/>
            <person name="Grigoriev I.V."/>
            <person name="Martin F.M."/>
            <person name="Hacquard S."/>
        </authorList>
    </citation>
    <scope>NUCLEOTIDE SEQUENCE</scope>
    <source>
        <strain evidence="2">MPI-CAGE-CH-0230</strain>
    </source>
</reference>
<accession>A0A9P9BX34</accession>